<dbReference type="GO" id="GO:0030286">
    <property type="term" value="C:dynein complex"/>
    <property type="evidence" value="ECO:0007669"/>
    <property type="project" value="InterPro"/>
</dbReference>
<reference evidence="1" key="1">
    <citation type="submission" date="2020-11" db="EMBL/GenBank/DDBJ databases">
        <authorList>
            <person name="Tran Van P."/>
        </authorList>
    </citation>
    <scope>NUCLEOTIDE SEQUENCE</scope>
</reference>
<proteinExistence type="predicted"/>
<evidence type="ECO:0000313" key="1">
    <source>
        <dbReference type="EMBL" id="CAD7621617.1"/>
    </source>
</evidence>
<dbReference type="SMART" id="SM01375">
    <property type="entry name" value="Dynein_light"/>
    <property type="match status" value="1"/>
</dbReference>
<dbReference type="InterPro" id="IPR001372">
    <property type="entry name" value="Dynein_light_chain_typ-1/2"/>
</dbReference>
<dbReference type="GO" id="GO:0007017">
    <property type="term" value="P:microtubule-based process"/>
    <property type="evidence" value="ECO:0007669"/>
    <property type="project" value="InterPro"/>
</dbReference>
<keyword evidence="2" id="KW-1185">Reference proteome</keyword>
<organism evidence="1">
    <name type="scientific">Medioppia subpectinata</name>
    <dbReference type="NCBI Taxonomy" id="1979941"/>
    <lineage>
        <taxon>Eukaryota</taxon>
        <taxon>Metazoa</taxon>
        <taxon>Ecdysozoa</taxon>
        <taxon>Arthropoda</taxon>
        <taxon>Chelicerata</taxon>
        <taxon>Arachnida</taxon>
        <taxon>Acari</taxon>
        <taxon>Acariformes</taxon>
        <taxon>Sarcoptiformes</taxon>
        <taxon>Oribatida</taxon>
        <taxon>Brachypylina</taxon>
        <taxon>Oppioidea</taxon>
        <taxon>Oppiidae</taxon>
        <taxon>Medioppia</taxon>
    </lineage>
</organism>
<dbReference type="Pfam" id="PF01221">
    <property type="entry name" value="Dynein_light"/>
    <property type="match status" value="1"/>
</dbReference>
<name>A0A7R9KES1_9ACAR</name>
<accession>A0A7R9KES1</accession>
<gene>
    <name evidence="1" type="ORF">OSB1V03_LOCUS2088</name>
</gene>
<protein>
    <submittedName>
        <fullName evidence="1">Uncharacterized protein</fullName>
    </submittedName>
</protein>
<dbReference type="EMBL" id="CAJPIZ010000688">
    <property type="protein sequence ID" value="CAG2102047.1"/>
    <property type="molecule type" value="Genomic_DNA"/>
</dbReference>
<dbReference type="Gene3D" id="3.30.740.10">
    <property type="entry name" value="Protein Inhibitor Of Neuronal Nitric Oxide Synthase"/>
    <property type="match status" value="1"/>
</dbReference>
<dbReference type="Proteomes" id="UP000759131">
    <property type="component" value="Unassembled WGS sequence"/>
</dbReference>
<dbReference type="InterPro" id="IPR037177">
    <property type="entry name" value="DLC_sf"/>
</dbReference>
<dbReference type="OrthoDB" id="6105938at2759"/>
<dbReference type="SUPFAM" id="SSF54648">
    <property type="entry name" value="DLC"/>
    <property type="match status" value="1"/>
</dbReference>
<dbReference type="EMBL" id="OC855263">
    <property type="protein sequence ID" value="CAD7621617.1"/>
    <property type="molecule type" value="Genomic_DNA"/>
</dbReference>
<dbReference type="AlphaFoldDB" id="A0A7R9KES1"/>
<sequence length="360" mass="41722">LSSGKLLAHQILVECRQHLSAPVVLDNQLSADMTDKTLSIFREMLTKHNTLYDVCKHVVDYMDLEYGSSWHCLVDYDEYNGCLMIDNNFLVKVKFTPVTFTLFHTMRFYWSNFKARLEHNKITRKLDIEYTAMNESMVSFVTNIVFEAIDSNDNISATIHYIVTQMKARYPVREWQCFVYYREWPDEVKYKYLNEHAVNYGYKVAHCLRCHETHTPGADCIELFREVIEPIMVDNDTQSDHGTNDGDDHTLSCKTVPKKQMPVECNNDYDNNDDCCANTSSLPQINLSEEQILAECRRQLSAPELFNNQMSADMTDKTLAIIREMLIKYKTVYDVCENVVDCMELEFGTCGTRLATDGQP</sequence>
<evidence type="ECO:0000313" key="2">
    <source>
        <dbReference type="Proteomes" id="UP000759131"/>
    </source>
</evidence>
<feature type="non-terminal residue" evidence="1">
    <location>
        <position position="1"/>
    </location>
</feature>